<dbReference type="EMBL" id="CAWYQH010000001">
    <property type="protein sequence ID" value="CAK8671484.1"/>
    <property type="molecule type" value="Genomic_DNA"/>
</dbReference>
<gene>
    <name evidence="2" type="ORF">CVLEPA_LOCUS543</name>
</gene>
<accession>A0ABP0EVP8</accession>
<keyword evidence="3" id="KW-1185">Reference proteome</keyword>
<sequence length="161" mass="18220">MENASERKFTDAIRHNYKAGKTSVGKDDFLGREKKIKDQGAIPSTIGERQQQYTYVPAEPESLEEFRGRESARYPEKYSIFSPVPDRNKVTEEDERIVSSTTSNKSHKRSLPVCDSSTDVDPSFTNTVAHRESSYQRRNSRQTKSTETAAATSTTTFVDQV</sequence>
<name>A0ABP0EVP8_CLALP</name>
<evidence type="ECO:0000256" key="1">
    <source>
        <dbReference type="SAM" id="MobiDB-lite"/>
    </source>
</evidence>
<evidence type="ECO:0000313" key="2">
    <source>
        <dbReference type="EMBL" id="CAK8671484.1"/>
    </source>
</evidence>
<feature type="compositionally biased region" description="Low complexity" evidence="1">
    <location>
        <begin position="143"/>
        <end position="161"/>
    </location>
</feature>
<feature type="compositionally biased region" description="Polar residues" evidence="1">
    <location>
        <begin position="115"/>
        <end position="128"/>
    </location>
</feature>
<protein>
    <submittedName>
        <fullName evidence="2">Uncharacterized protein</fullName>
    </submittedName>
</protein>
<organism evidence="2 3">
    <name type="scientific">Clavelina lepadiformis</name>
    <name type="common">Light-bulb sea squirt</name>
    <name type="synonym">Ascidia lepadiformis</name>
    <dbReference type="NCBI Taxonomy" id="159417"/>
    <lineage>
        <taxon>Eukaryota</taxon>
        <taxon>Metazoa</taxon>
        <taxon>Chordata</taxon>
        <taxon>Tunicata</taxon>
        <taxon>Ascidiacea</taxon>
        <taxon>Aplousobranchia</taxon>
        <taxon>Clavelinidae</taxon>
        <taxon>Clavelina</taxon>
    </lineage>
</organism>
<comment type="caution">
    <text evidence="2">The sequence shown here is derived from an EMBL/GenBank/DDBJ whole genome shotgun (WGS) entry which is preliminary data.</text>
</comment>
<feature type="region of interest" description="Disordered" evidence="1">
    <location>
        <begin position="82"/>
        <end position="161"/>
    </location>
</feature>
<proteinExistence type="predicted"/>
<evidence type="ECO:0000313" key="3">
    <source>
        <dbReference type="Proteomes" id="UP001642483"/>
    </source>
</evidence>
<dbReference type="Proteomes" id="UP001642483">
    <property type="component" value="Unassembled WGS sequence"/>
</dbReference>
<reference evidence="2 3" key="1">
    <citation type="submission" date="2024-02" db="EMBL/GenBank/DDBJ databases">
        <authorList>
            <person name="Daric V."/>
            <person name="Darras S."/>
        </authorList>
    </citation>
    <scope>NUCLEOTIDE SEQUENCE [LARGE SCALE GENOMIC DNA]</scope>
</reference>